<keyword evidence="2" id="KW-1185">Reference proteome</keyword>
<dbReference type="CDD" id="cd00303">
    <property type="entry name" value="retropepsin_like"/>
    <property type="match status" value="1"/>
</dbReference>
<organism evidence="1 2">
    <name type="scientific">Mycena metata</name>
    <dbReference type="NCBI Taxonomy" id="1033252"/>
    <lineage>
        <taxon>Eukaryota</taxon>
        <taxon>Fungi</taxon>
        <taxon>Dikarya</taxon>
        <taxon>Basidiomycota</taxon>
        <taxon>Agaricomycotina</taxon>
        <taxon>Agaricomycetes</taxon>
        <taxon>Agaricomycetidae</taxon>
        <taxon>Agaricales</taxon>
        <taxon>Marasmiineae</taxon>
        <taxon>Mycenaceae</taxon>
        <taxon>Mycena</taxon>
    </lineage>
</organism>
<sequence length="583" mass="65052">MASRVSWAMNSLQAEYLEAVYRRGEARRLVEATRTIDAGIHSRAYQPKASTSLVNAFDAPRAGAQDSDSMVADFSSKFSRSPMYFPKLPPRPSQPRSGVLVPGQENLGLMPADEARYWSETESFTSIQIHRLTRLPITFLGNTVPGPSARMTDEEDYNFHNPGGYSWAEERARQRHADTRHVAFRPSNIEDEFDYPLPNSPFEFYRAARVALDPSLDLDQGSTVVPNAQLAGDLVVHESFEVPSVLSTGAEDLNKFQDGLGVGEGPRCTEDGAITPDKLVLRSVRMTGPREGEHIQTMVDRHGKLYWVSEVLPEDHYLHPEFRTTHERALLEALVELRLERGDPSYEGHSLVDATDTMMPSRDRHGVLDEEPRLFPGTVFHDLLARKDPEEDNHHAPPGFRAQLLTARVEHSGNIRRAGEIGLLNQPSRPREQMACITALLMINGTEAYTLIDTGSTTNSISPEFANATRAPRIHLKEQVTLQLGCVGSRSRINYGTRVPVDFGGINGHIYFDQVNLDRYDCIIGTPFLNRHGAIVDFRTRELRFPSGKSVPALPVPAEAKLIVTRDVNCKEIVYGKNKPPVV</sequence>
<protein>
    <submittedName>
        <fullName evidence="1">Uncharacterized protein</fullName>
    </submittedName>
</protein>
<dbReference type="Proteomes" id="UP001215598">
    <property type="component" value="Unassembled WGS sequence"/>
</dbReference>
<accession>A0AAD7JA41</accession>
<evidence type="ECO:0000313" key="1">
    <source>
        <dbReference type="EMBL" id="KAJ7760354.1"/>
    </source>
</evidence>
<dbReference type="SUPFAM" id="SSF50630">
    <property type="entry name" value="Acid proteases"/>
    <property type="match status" value="1"/>
</dbReference>
<dbReference type="AlphaFoldDB" id="A0AAD7JA41"/>
<dbReference type="Gene3D" id="2.40.70.10">
    <property type="entry name" value="Acid Proteases"/>
    <property type="match status" value="1"/>
</dbReference>
<reference evidence="1" key="1">
    <citation type="submission" date="2023-03" db="EMBL/GenBank/DDBJ databases">
        <title>Massive genome expansion in bonnet fungi (Mycena s.s.) driven by repeated elements and novel gene families across ecological guilds.</title>
        <authorList>
            <consortium name="Lawrence Berkeley National Laboratory"/>
            <person name="Harder C.B."/>
            <person name="Miyauchi S."/>
            <person name="Viragh M."/>
            <person name="Kuo A."/>
            <person name="Thoen E."/>
            <person name="Andreopoulos B."/>
            <person name="Lu D."/>
            <person name="Skrede I."/>
            <person name="Drula E."/>
            <person name="Henrissat B."/>
            <person name="Morin E."/>
            <person name="Kohler A."/>
            <person name="Barry K."/>
            <person name="LaButti K."/>
            <person name="Morin E."/>
            <person name="Salamov A."/>
            <person name="Lipzen A."/>
            <person name="Mereny Z."/>
            <person name="Hegedus B."/>
            <person name="Baldrian P."/>
            <person name="Stursova M."/>
            <person name="Weitz H."/>
            <person name="Taylor A."/>
            <person name="Grigoriev I.V."/>
            <person name="Nagy L.G."/>
            <person name="Martin F."/>
            <person name="Kauserud H."/>
        </authorList>
    </citation>
    <scope>NUCLEOTIDE SEQUENCE</scope>
    <source>
        <strain evidence="1">CBHHK182m</strain>
    </source>
</reference>
<evidence type="ECO:0000313" key="2">
    <source>
        <dbReference type="Proteomes" id="UP001215598"/>
    </source>
</evidence>
<proteinExistence type="predicted"/>
<comment type="caution">
    <text evidence="1">The sequence shown here is derived from an EMBL/GenBank/DDBJ whole genome shotgun (WGS) entry which is preliminary data.</text>
</comment>
<gene>
    <name evidence="1" type="ORF">B0H16DRAFT_1719861</name>
</gene>
<dbReference type="EMBL" id="JARKIB010000037">
    <property type="protein sequence ID" value="KAJ7760354.1"/>
    <property type="molecule type" value="Genomic_DNA"/>
</dbReference>
<name>A0AAD7JA41_9AGAR</name>
<dbReference type="InterPro" id="IPR021109">
    <property type="entry name" value="Peptidase_aspartic_dom_sf"/>
</dbReference>